<dbReference type="GO" id="GO:0016036">
    <property type="term" value="P:cellular response to phosphate starvation"/>
    <property type="evidence" value="ECO:0007669"/>
    <property type="project" value="TreeGrafter"/>
</dbReference>
<dbReference type="CDD" id="cd00075">
    <property type="entry name" value="HATPase"/>
    <property type="match status" value="1"/>
</dbReference>
<accession>A0A0L6U2G5</accession>
<evidence type="ECO:0000259" key="10">
    <source>
        <dbReference type="PROSITE" id="PS50885"/>
    </source>
</evidence>
<dbReference type="SUPFAM" id="SSF55874">
    <property type="entry name" value="ATPase domain of HSP90 chaperone/DNA topoisomerase II/histidine kinase"/>
    <property type="match status" value="1"/>
</dbReference>
<keyword evidence="4" id="KW-0597">Phosphoprotein</keyword>
<dbReference type="PROSITE" id="PS50885">
    <property type="entry name" value="HAMP"/>
    <property type="match status" value="1"/>
</dbReference>
<dbReference type="InterPro" id="IPR003594">
    <property type="entry name" value="HATPase_dom"/>
</dbReference>
<keyword evidence="8" id="KW-0472">Membrane</keyword>
<evidence type="ECO:0000259" key="9">
    <source>
        <dbReference type="PROSITE" id="PS50109"/>
    </source>
</evidence>
<dbReference type="Gene3D" id="3.30.565.10">
    <property type="entry name" value="Histidine kinase-like ATPase, C-terminal domain"/>
    <property type="match status" value="1"/>
</dbReference>
<dbReference type="InterPro" id="IPR036890">
    <property type="entry name" value="HATPase_C_sf"/>
</dbReference>
<gene>
    <name evidence="11" type="ORF">AKG39_05065</name>
</gene>
<protein>
    <recommendedName>
        <fullName evidence="3">histidine kinase</fullName>
        <ecNumber evidence="3">2.7.13.3</ecNumber>
    </recommendedName>
</protein>
<comment type="subcellular location">
    <subcellularLocation>
        <location evidence="2">Membrane</location>
    </subcellularLocation>
</comment>
<evidence type="ECO:0000256" key="1">
    <source>
        <dbReference type="ARBA" id="ARBA00000085"/>
    </source>
</evidence>
<feature type="transmembrane region" description="Helical" evidence="8">
    <location>
        <begin position="188"/>
        <end position="215"/>
    </location>
</feature>
<dbReference type="InterPro" id="IPR036097">
    <property type="entry name" value="HisK_dim/P_sf"/>
</dbReference>
<dbReference type="Gene3D" id="6.10.340.10">
    <property type="match status" value="1"/>
</dbReference>
<sequence length="494" mass="56722">MWFDKLNIPGRKKPLKLYHRIVMFFILALTLVLALSFLMVFFFSRQLIFNENEATMVRFQNYVGNTIEENKSLLLSLPNDERLKVISEKLYPYTKDNSLIAFRLSDNSGNIYQSAVLLNDILVPDNLDKYDIDFFKFSYDADDTNDQMIAVDDFRYNQIEYYYLGSYYTLDDGNIIYIQIVKNLNDSYVFMTTLYVLMIAISILSLIAIIIIGIYGTKSSLKPLIEISETAKNITENNLNLRLEETGNKDELDQLIISLNQMIQKLESAFENQKRFVSDASHELRIPLTVIQGYNQILRDWGKDDPQLMDESIEAISEEVQGMKKMVEDLLLITRIENNYFNEDFELLDVSIILEKIYFESSMIDPDHDYHMESCNQAFVRGNESLLVQAIRGLIDNSKKYTPNGGTISLGCKAGGQNTNVVFIRDTGVGIPSDELEKIKERFYRISRDRSRETGGSGLGLSIIDSIIAIHHGRLVIESQLDEGTTVSIFLKKH</sequence>
<evidence type="ECO:0000313" key="12">
    <source>
        <dbReference type="Proteomes" id="UP000036873"/>
    </source>
</evidence>
<dbReference type="OrthoDB" id="9813151at2"/>
<evidence type="ECO:0000256" key="8">
    <source>
        <dbReference type="SAM" id="Phobius"/>
    </source>
</evidence>
<dbReference type="SUPFAM" id="SSF47384">
    <property type="entry name" value="Homodimeric domain of signal transducing histidine kinase"/>
    <property type="match status" value="1"/>
</dbReference>
<keyword evidence="8" id="KW-0812">Transmembrane</keyword>
<dbReference type="InterPro" id="IPR050351">
    <property type="entry name" value="BphY/WalK/GraS-like"/>
</dbReference>
<keyword evidence="8" id="KW-1133">Transmembrane helix</keyword>
<evidence type="ECO:0000256" key="2">
    <source>
        <dbReference type="ARBA" id="ARBA00004370"/>
    </source>
</evidence>
<dbReference type="STRING" id="52689.AKG39_05065"/>
<proteinExistence type="predicted"/>
<evidence type="ECO:0000256" key="4">
    <source>
        <dbReference type="ARBA" id="ARBA00022553"/>
    </source>
</evidence>
<dbReference type="PANTHER" id="PTHR45453">
    <property type="entry name" value="PHOSPHATE REGULON SENSOR PROTEIN PHOR"/>
    <property type="match status" value="1"/>
</dbReference>
<dbReference type="Gene3D" id="1.10.287.130">
    <property type="match status" value="1"/>
</dbReference>
<dbReference type="EC" id="2.7.13.3" evidence="3"/>
<name>A0A0L6U2G5_9FIRM</name>
<dbReference type="Pfam" id="PF02518">
    <property type="entry name" value="HATPase_c"/>
    <property type="match status" value="1"/>
</dbReference>
<comment type="catalytic activity">
    <reaction evidence="1">
        <text>ATP + protein L-histidine = ADP + protein N-phospho-L-histidine.</text>
        <dbReference type="EC" id="2.7.13.3"/>
    </reaction>
</comment>
<dbReference type="CDD" id="cd06225">
    <property type="entry name" value="HAMP"/>
    <property type="match status" value="1"/>
</dbReference>
<dbReference type="SMART" id="SM00388">
    <property type="entry name" value="HisKA"/>
    <property type="match status" value="1"/>
</dbReference>
<dbReference type="GO" id="GO:0000155">
    <property type="term" value="F:phosphorelay sensor kinase activity"/>
    <property type="evidence" value="ECO:0007669"/>
    <property type="project" value="InterPro"/>
</dbReference>
<dbReference type="Pfam" id="PF00512">
    <property type="entry name" value="HisKA"/>
    <property type="match status" value="1"/>
</dbReference>
<dbReference type="InterPro" id="IPR004358">
    <property type="entry name" value="Sig_transdc_His_kin-like_C"/>
</dbReference>
<dbReference type="Proteomes" id="UP000036873">
    <property type="component" value="Unassembled WGS sequence"/>
</dbReference>
<evidence type="ECO:0000313" key="11">
    <source>
        <dbReference type="EMBL" id="KNZ42708.1"/>
    </source>
</evidence>
<evidence type="ECO:0000256" key="6">
    <source>
        <dbReference type="ARBA" id="ARBA00022777"/>
    </source>
</evidence>
<evidence type="ECO:0000256" key="7">
    <source>
        <dbReference type="ARBA" id="ARBA00023012"/>
    </source>
</evidence>
<dbReference type="GO" id="GO:0004721">
    <property type="term" value="F:phosphoprotein phosphatase activity"/>
    <property type="evidence" value="ECO:0007669"/>
    <property type="project" value="TreeGrafter"/>
</dbReference>
<comment type="caution">
    <text evidence="11">The sequence shown here is derived from an EMBL/GenBank/DDBJ whole genome shotgun (WGS) entry which is preliminary data.</text>
</comment>
<dbReference type="SUPFAM" id="SSF158472">
    <property type="entry name" value="HAMP domain-like"/>
    <property type="match status" value="1"/>
</dbReference>
<dbReference type="CDD" id="cd00082">
    <property type="entry name" value="HisKA"/>
    <property type="match status" value="1"/>
</dbReference>
<dbReference type="Pfam" id="PF00672">
    <property type="entry name" value="HAMP"/>
    <property type="match status" value="1"/>
</dbReference>
<evidence type="ECO:0000256" key="5">
    <source>
        <dbReference type="ARBA" id="ARBA00022679"/>
    </source>
</evidence>
<keyword evidence="6 11" id="KW-0418">Kinase</keyword>
<feature type="transmembrane region" description="Helical" evidence="8">
    <location>
        <begin position="21"/>
        <end position="43"/>
    </location>
</feature>
<dbReference type="PANTHER" id="PTHR45453:SF1">
    <property type="entry name" value="PHOSPHATE REGULON SENSOR PROTEIN PHOR"/>
    <property type="match status" value="1"/>
</dbReference>
<dbReference type="SMART" id="SM00387">
    <property type="entry name" value="HATPase_c"/>
    <property type="match status" value="1"/>
</dbReference>
<reference evidence="12" key="1">
    <citation type="submission" date="2015-07" db="EMBL/GenBank/DDBJ databases">
        <title>Draft genome sequence of Acetobacterium bakii DSM 8293, a potential psychrophilic chemical producer through syngas fermentation.</title>
        <authorList>
            <person name="Song Y."/>
            <person name="Hwang S."/>
            <person name="Cho B.-K."/>
        </authorList>
    </citation>
    <scope>NUCLEOTIDE SEQUENCE [LARGE SCALE GENOMIC DNA]</scope>
    <source>
        <strain evidence="12">DSM 8239</strain>
    </source>
</reference>
<dbReference type="AlphaFoldDB" id="A0A0L6U2G5"/>
<dbReference type="RefSeq" id="WP_050739282.1">
    <property type="nucleotide sequence ID" value="NZ_LGYO01000010.1"/>
</dbReference>
<organism evidence="11 12">
    <name type="scientific">Acetobacterium bakii</name>
    <dbReference type="NCBI Taxonomy" id="52689"/>
    <lineage>
        <taxon>Bacteria</taxon>
        <taxon>Bacillati</taxon>
        <taxon>Bacillota</taxon>
        <taxon>Clostridia</taxon>
        <taxon>Eubacteriales</taxon>
        <taxon>Eubacteriaceae</taxon>
        <taxon>Acetobacterium</taxon>
    </lineage>
</organism>
<dbReference type="SMART" id="SM00304">
    <property type="entry name" value="HAMP"/>
    <property type="match status" value="1"/>
</dbReference>
<dbReference type="InterPro" id="IPR003660">
    <property type="entry name" value="HAMP_dom"/>
</dbReference>
<keyword evidence="7" id="KW-0902">Two-component regulatory system</keyword>
<keyword evidence="5" id="KW-0808">Transferase</keyword>
<keyword evidence="12" id="KW-1185">Reference proteome</keyword>
<dbReference type="EMBL" id="LGYO01000010">
    <property type="protein sequence ID" value="KNZ42708.1"/>
    <property type="molecule type" value="Genomic_DNA"/>
</dbReference>
<dbReference type="InterPro" id="IPR003661">
    <property type="entry name" value="HisK_dim/P_dom"/>
</dbReference>
<dbReference type="FunFam" id="1.10.287.130:FF:000001">
    <property type="entry name" value="Two-component sensor histidine kinase"/>
    <property type="match status" value="1"/>
</dbReference>
<dbReference type="GO" id="GO:0005886">
    <property type="term" value="C:plasma membrane"/>
    <property type="evidence" value="ECO:0007669"/>
    <property type="project" value="TreeGrafter"/>
</dbReference>
<feature type="domain" description="HAMP" evidence="10">
    <location>
        <begin position="218"/>
        <end position="271"/>
    </location>
</feature>
<evidence type="ECO:0000256" key="3">
    <source>
        <dbReference type="ARBA" id="ARBA00012438"/>
    </source>
</evidence>
<dbReference type="PROSITE" id="PS50109">
    <property type="entry name" value="HIS_KIN"/>
    <property type="match status" value="1"/>
</dbReference>
<feature type="domain" description="Histidine kinase" evidence="9">
    <location>
        <begin position="279"/>
        <end position="494"/>
    </location>
</feature>
<dbReference type="PRINTS" id="PR00344">
    <property type="entry name" value="BCTRLSENSOR"/>
</dbReference>
<dbReference type="InterPro" id="IPR005467">
    <property type="entry name" value="His_kinase_dom"/>
</dbReference>